<evidence type="ECO:0000313" key="2">
    <source>
        <dbReference type="Proteomes" id="UP000013111"/>
    </source>
</evidence>
<dbReference type="EMBL" id="CAPB01000008">
    <property type="protein sequence ID" value="CCO92926.1"/>
    <property type="molecule type" value="Genomic_DNA"/>
</dbReference>
<reference evidence="1 2" key="1">
    <citation type="submission" date="2012-11" db="EMBL/GenBank/DDBJ databases">
        <authorList>
            <person name="Linke B."/>
        </authorList>
    </citation>
    <scope>NUCLEOTIDE SEQUENCE [LARGE SCALE GENOMIC DNA]</scope>
    <source>
        <strain evidence="2">CFBP 1232</strain>
    </source>
</reference>
<accession>A0A831ERL4</accession>
<evidence type="ECO:0000313" key="1">
    <source>
        <dbReference type="EMBL" id="CCO92926.1"/>
    </source>
</evidence>
<dbReference type="AlphaFoldDB" id="A0A831ERL4"/>
<reference evidence="1 2" key="2">
    <citation type="submission" date="2013-04" db="EMBL/GenBank/DDBJ databases">
        <title>Comparative genomics of 12 strains of Erwinia amylovora identifies a pan-genome with a large conserved core and provides insights into host specificity.</title>
        <authorList>
            <person name="Mann R.A."/>
            <person name="Smits T.H.M."/>
            <person name="Buehlmann A."/>
            <person name="Blom J."/>
            <person name="Goesmann A."/>
            <person name="Frey J.E."/>
            <person name="Plummer K.M."/>
            <person name="Beer S.V."/>
            <person name="Luck J."/>
            <person name="Duffy B."/>
            <person name="Rodoni B."/>
        </authorList>
    </citation>
    <scope>NUCLEOTIDE SEQUENCE [LARGE SCALE GENOMIC DNA]</scope>
    <source>
        <strain evidence="2">CFBP 1232</strain>
    </source>
</reference>
<name>A0A831ERL4_ERWAM</name>
<organism evidence="1 2">
    <name type="scientific">Erwinia amylovora NBRC 12687 = CFBP 1232</name>
    <dbReference type="NCBI Taxonomy" id="1219359"/>
    <lineage>
        <taxon>Bacteria</taxon>
        <taxon>Pseudomonadati</taxon>
        <taxon>Pseudomonadota</taxon>
        <taxon>Gammaproteobacteria</taxon>
        <taxon>Enterobacterales</taxon>
        <taxon>Erwiniaceae</taxon>
        <taxon>Erwinia</taxon>
    </lineage>
</organism>
<sequence length="43" mass="4466">MAAGTGAGLSQLANGRWKAYGDVYTAAWLKGRPGAAKSPIWCI</sequence>
<protein>
    <submittedName>
        <fullName evidence="1">Uncharacterized protein</fullName>
    </submittedName>
</protein>
<proteinExistence type="predicted"/>
<gene>
    <name evidence="1" type="ORF">BN437_0972</name>
</gene>
<dbReference type="Proteomes" id="UP000013111">
    <property type="component" value="Unassembled WGS sequence"/>
</dbReference>
<comment type="caution">
    <text evidence="1">The sequence shown here is derived from an EMBL/GenBank/DDBJ whole genome shotgun (WGS) entry which is preliminary data.</text>
</comment>